<dbReference type="InterPro" id="IPR002850">
    <property type="entry name" value="PIN_toxin-like"/>
</dbReference>
<feature type="domain" description="PIN" evidence="1">
    <location>
        <begin position="7"/>
        <end position="116"/>
    </location>
</feature>
<dbReference type="EMBL" id="CP000108">
    <property type="protein sequence ID" value="ABB28614.1"/>
    <property type="molecule type" value="Genomic_DNA"/>
</dbReference>
<dbReference type="InterPro" id="IPR029060">
    <property type="entry name" value="PIN-like_dom_sf"/>
</dbReference>
<dbReference type="PANTHER" id="PTHR34610:SF4">
    <property type="entry name" value="SLL8027 PROTEIN"/>
    <property type="match status" value="1"/>
</dbReference>
<accession>Q3AQW1</accession>
<reference evidence="2" key="1">
    <citation type="submission" date="2005-08" db="EMBL/GenBank/DDBJ databases">
        <title>Complete sequence of Chlorobium chlorochromatii CaD3.</title>
        <authorList>
            <person name="Copeland A."/>
            <person name="Lucas S."/>
            <person name="Lapidus A."/>
            <person name="Barry K."/>
            <person name="Detter J.C."/>
            <person name="Glavina T."/>
            <person name="Hammon N."/>
            <person name="Israni S."/>
            <person name="Pitluck S."/>
            <person name="Bryant D."/>
            <person name="Schmutz J."/>
            <person name="Larimer F."/>
            <person name="Land M."/>
            <person name="Kyrpides N."/>
            <person name="Ivanova N."/>
            <person name="Richardson P."/>
        </authorList>
    </citation>
    <scope>NUCLEOTIDE SEQUENCE [LARGE SCALE GENOMIC DNA]</scope>
    <source>
        <strain evidence="2">CaD3</strain>
    </source>
</reference>
<protein>
    <submittedName>
        <fullName evidence="2">Nucleic acid-binding protein contains PIN domain-like protein</fullName>
    </submittedName>
</protein>
<dbReference type="OrthoDB" id="9802590at2"/>
<dbReference type="HOGENOM" id="CLU_1755580_0_0_10"/>
<organism evidence="2">
    <name type="scientific">Chlorobium chlorochromatii (strain CaD3)</name>
    <dbReference type="NCBI Taxonomy" id="340177"/>
    <lineage>
        <taxon>Bacteria</taxon>
        <taxon>Pseudomonadati</taxon>
        <taxon>Chlorobiota</taxon>
        <taxon>Chlorobiia</taxon>
        <taxon>Chlorobiales</taxon>
        <taxon>Chlorobiaceae</taxon>
        <taxon>Chlorobium/Pelodictyon group</taxon>
        <taxon>Chlorobium</taxon>
    </lineage>
</organism>
<dbReference type="PANTHER" id="PTHR34610">
    <property type="entry name" value="SSL7007 PROTEIN"/>
    <property type="match status" value="1"/>
</dbReference>
<sequence length="148" mass="17266">MMKKFAVVPDTNIFLASEKSVHSTSPNKEFVARWKREEFEVLYSEDTLLEYITKLRQKGISETSIKKLLATLFALGREIKIEFYHLLHYPLDPDDIAFLLCAENGKATHIITYDRHLKAIESSYTFRVCKPVEFLLELRHQYGIQPKA</sequence>
<proteinExistence type="predicted"/>
<dbReference type="KEGG" id="cch:Cag_1354"/>
<dbReference type="AlphaFoldDB" id="Q3AQW1"/>
<dbReference type="STRING" id="340177.Cag_1354"/>
<evidence type="ECO:0000259" key="1">
    <source>
        <dbReference type="Pfam" id="PF13470"/>
    </source>
</evidence>
<evidence type="ECO:0000313" key="2">
    <source>
        <dbReference type="EMBL" id="ABB28614.1"/>
    </source>
</evidence>
<name>Q3AQW1_CHLCH</name>
<dbReference type="SUPFAM" id="SSF88723">
    <property type="entry name" value="PIN domain-like"/>
    <property type="match status" value="1"/>
</dbReference>
<gene>
    <name evidence="2" type="ordered locus">Cag_1354</name>
</gene>
<dbReference type="Pfam" id="PF13470">
    <property type="entry name" value="PIN_3"/>
    <property type="match status" value="1"/>
</dbReference>
<dbReference type="InterPro" id="IPR002716">
    <property type="entry name" value="PIN_dom"/>
</dbReference>